<organism evidence="1 2">
    <name type="scientific">Succinivibrio dextrinosolvens DSM 3072</name>
    <dbReference type="NCBI Taxonomy" id="1123324"/>
    <lineage>
        <taxon>Bacteria</taxon>
        <taxon>Pseudomonadati</taxon>
        <taxon>Pseudomonadota</taxon>
        <taxon>Gammaproteobacteria</taxon>
        <taxon>Aeromonadales</taxon>
        <taxon>Succinivibrionaceae</taxon>
        <taxon>Succinivibrio</taxon>
    </lineage>
</organism>
<accession>A0A1T4V257</accession>
<evidence type="ECO:0000313" key="2">
    <source>
        <dbReference type="Proteomes" id="UP000242432"/>
    </source>
</evidence>
<protein>
    <recommendedName>
        <fullName evidence="3">Tir chaperone protein (CesT) family protein</fullName>
    </recommendedName>
</protein>
<dbReference type="STRING" id="83771.SAMN02910357_01263"/>
<gene>
    <name evidence="1" type="ORF">SAMN02745213_00575</name>
</gene>
<dbReference type="RefSeq" id="WP_074837798.1">
    <property type="nucleotide sequence ID" value="NZ_FUXX01000006.1"/>
</dbReference>
<keyword evidence="2" id="KW-1185">Reference proteome</keyword>
<reference evidence="2" key="1">
    <citation type="submission" date="2017-02" db="EMBL/GenBank/DDBJ databases">
        <authorList>
            <person name="Varghese N."/>
            <person name="Submissions S."/>
        </authorList>
    </citation>
    <scope>NUCLEOTIDE SEQUENCE [LARGE SCALE GENOMIC DNA]</scope>
    <source>
        <strain evidence="2">DSM 3072</strain>
    </source>
</reference>
<dbReference type="Proteomes" id="UP000242432">
    <property type="component" value="Unassembled WGS sequence"/>
</dbReference>
<proteinExistence type="predicted"/>
<name>A0A1T4V257_9GAMM</name>
<evidence type="ECO:0000313" key="1">
    <source>
        <dbReference type="EMBL" id="SKA59020.1"/>
    </source>
</evidence>
<evidence type="ECO:0008006" key="3">
    <source>
        <dbReference type="Google" id="ProtNLM"/>
    </source>
</evidence>
<dbReference type="EMBL" id="FUXX01000006">
    <property type="protein sequence ID" value="SKA59020.1"/>
    <property type="molecule type" value="Genomic_DNA"/>
</dbReference>
<dbReference type="AlphaFoldDB" id="A0A1T4V257"/>
<sequence>MEIHNPKEAFDFILKITGWSPEIGEHGEYLVELDSGVLSFFSPDAVCIIIRQKLNSLPEAEPDISNMCRDIAKLNAGLAKLARCRIVLDGEDVVLEQVLSPIEINESHIDEVFEDFLNDFDYIKGRLENSVSVSPFSAMQYFI</sequence>